<keyword evidence="2" id="KW-1185">Reference proteome</keyword>
<protein>
    <submittedName>
        <fullName evidence="1">Uncharacterized protein</fullName>
    </submittedName>
</protein>
<accession>A0A821XJS1</accession>
<reference evidence="1" key="1">
    <citation type="submission" date="2021-02" db="EMBL/GenBank/DDBJ databases">
        <authorList>
            <person name="Steward A R."/>
        </authorList>
    </citation>
    <scope>NUCLEOTIDE SEQUENCE</scope>
</reference>
<dbReference type="Proteomes" id="UP000663880">
    <property type="component" value="Unassembled WGS sequence"/>
</dbReference>
<comment type="caution">
    <text evidence="1">The sequence shown here is derived from an EMBL/GenBank/DDBJ whole genome shotgun (WGS) entry which is preliminary data.</text>
</comment>
<evidence type="ECO:0000313" key="2">
    <source>
        <dbReference type="Proteomes" id="UP000663880"/>
    </source>
</evidence>
<organism evidence="1 2">
    <name type="scientific">Pieris macdunnoughi</name>
    <dbReference type="NCBI Taxonomy" id="345717"/>
    <lineage>
        <taxon>Eukaryota</taxon>
        <taxon>Metazoa</taxon>
        <taxon>Ecdysozoa</taxon>
        <taxon>Arthropoda</taxon>
        <taxon>Hexapoda</taxon>
        <taxon>Insecta</taxon>
        <taxon>Pterygota</taxon>
        <taxon>Neoptera</taxon>
        <taxon>Endopterygota</taxon>
        <taxon>Lepidoptera</taxon>
        <taxon>Glossata</taxon>
        <taxon>Ditrysia</taxon>
        <taxon>Papilionoidea</taxon>
        <taxon>Pieridae</taxon>
        <taxon>Pierinae</taxon>
        <taxon>Pieris</taxon>
    </lineage>
</organism>
<dbReference type="AlphaFoldDB" id="A0A821XJS1"/>
<evidence type="ECO:0000313" key="1">
    <source>
        <dbReference type="EMBL" id="CAF4944378.1"/>
    </source>
</evidence>
<gene>
    <name evidence="1" type="ORF">PMACD_LOCUS15032</name>
</gene>
<proteinExistence type="predicted"/>
<dbReference type="EMBL" id="CAJOBZ010000068">
    <property type="protein sequence ID" value="CAF4944378.1"/>
    <property type="molecule type" value="Genomic_DNA"/>
</dbReference>
<name>A0A821XJS1_9NEOP</name>
<sequence length="117" mass="13704">MLESDWKIVTNNYNRILENFDSTIEEEDLNVYEELEDTYLKIYQRLNRDREDNKILMKEIAGTVEKQMEKIGERDRKIEQKVEATNASVIAAGNKKEQKIEAVGRESIALDDHLSNK</sequence>